<feature type="transmembrane region" description="Helical" evidence="1">
    <location>
        <begin position="17"/>
        <end position="37"/>
    </location>
</feature>
<organism evidence="2">
    <name type="scientific">marine sediment metagenome</name>
    <dbReference type="NCBI Taxonomy" id="412755"/>
    <lineage>
        <taxon>unclassified sequences</taxon>
        <taxon>metagenomes</taxon>
        <taxon>ecological metagenomes</taxon>
    </lineage>
</organism>
<feature type="non-terminal residue" evidence="2">
    <location>
        <position position="202"/>
    </location>
</feature>
<accession>X1UNJ4</accession>
<evidence type="ECO:0000256" key="1">
    <source>
        <dbReference type="SAM" id="Phobius"/>
    </source>
</evidence>
<comment type="caution">
    <text evidence="2">The sequence shown here is derived from an EMBL/GenBank/DDBJ whole genome shotgun (WGS) entry which is preliminary data.</text>
</comment>
<name>X1UNJ4_9ZZZZ</name>
<feature type="transmembrane region" description="Helical" evidence="1">
    <location>
        <begin position="105"/>
        <end position="125"/>
    </location>
</feature>
<sequence length="202" mass="23062">MTDTGTATPQRQKRLTLTWRQAIILLPLLLVLGIPHYQRIPFSQPITRRSDLDAFMHLRGVQADPSLRAALSWFVGDGPQRVHGFRPLRDLTLWVEYRLWGYTRWAYQIMNILYFAATALALIWLCRVIGMPMIPACYAGALMMFLPSRASVVVLEQITTRCDLLGALFGILAFGWLLRYLECGGRRRAAGFMVWSLLAYLS</sequence>
<keyword evidence="1" id="KW-0472">Membrane</keyword>
<evidence type="ECO:0008006" key="3">
    <source>
        <dbReference type="Google" id="ProtNLM"/>
    </source>
</evidence>
<evidence type="ECO:0000313" key="2">
    <source>
        <dbReference type="EMBL" id="GAJ19038.1"/>
    </source>
</evidence>
<gene>
    <name evidence="2" type="ORF">S12H4_55046</name>
</gene>
<dbReference type="EMBL" id="BARW01035265">
    <property type="protein sequence ID" value="GAJ19038.1"/>
    <property type="molecule type" value="Genomic_DNA"/>
</dbReference>
<reference evidence="2" key="1">
    <citation type="journal article" date="2014" name="Front. Microbiol.">
        <title>High frequency of phylogenetically diverse reductive dehalogenase-homologous genes in deep subseafloor sedimentary metagenomes.</title>
        <authorList>
            <person name="Kawai M."/>
            <person name="Futagami T."/>
            <person name="Toyoda A."/>
            <person name="Takaki Y."/>
            <person name="Nishi S."/>
            <person name="Hori S."/>
            <person name="Arai W."/>
            <person name="Tsubouchi T."/>
            <person name="Morono Y."/>
            <person name="Uchiyama I."/>
            <person name="Ito T."/>
            <person name="Fujiyama A."/>
            <person name="Inagaki F."/>
            <person name="Takami H."/>
        </authorList>
    </citation>
    <scope>NUCLEOTIDE SEQUENCE</scope>
    <source>
        <strain evidence="2">Expedition CK06-06</strain>
    </source>
</reference>
<dbReference type="AlphaFoldDB" id="X1UNJ4"/>
<protein>
    <recommendedName>
        <fullName evidence="3">Glycosyltransferase RgtA/B/C/D-like domain-containing protein</fullName>
    </recommendedName>
</protein>
<keyword evidence="1" id="KW-1133">Transmembrane helix</keyword>
<proteinExistence type="predicted"/>
<feature type="transmembrane region" description="Helical" evidence="1">
    <location>
        <begin position="164"/>
        <end position="181"/>
    </location>
</feature>
<keyword evidence="1" id="KW-0812">Transmembrane</keyword>